<protein>
    <submittedName>
        <fullName evidence="2">Methyltransferase domain-containing protein</fullName>
    </submittedName>
</protein>
<proteinExistence type="predicted"/>
<dbReference type="EMBL" id="JAKOAV010000024">
    <property type="protein sequence ID" value="MDF9409146.1"/>
    <property type="molecule type" value="Genomic_DNA"/>
</dbReference>
<gene>
    <name evidence="2" type="ORF">L7E55_12400</name>
</gene>
<reference evidence="2" key="1">
    <citation type="submission" date="2022-02" db="EMBL/GenBank/DDBJ databases">
        <authorList>
            <person name="Leng L."/>
        </authorList>
    </citation>
    <scope>NUCLEOTIDE SEQUENCE</scope>
    <source>
        <strain evidence="2">JI</strain>
    </source>
</reference>
<dbReference type="InterPro" id="IPR013691">
    <property type="entry name" value="MeTrfase_14"/>
</dbReference>
<feature type="domain" description="C-methyltransferase" evidence="1">
    <location>
        <begin position="275"/>
        <end position="385"/>
    </location>
</feature>
<evidence type="ECO:0000313" key="2">
    <source>
        <dbReference type="EMBL" id="MDF9409146.1"/>
    </source>
</evidence>
<dbReference type="GO" id="GO:0032259">
    <property type="term" value="P:methylation"/>
    <property type="evidence" value="ECO:0007669"/>
    <property type="project" value="UniProtKB-KW"/>
</dbReference>
<dbReference type="PANTHER" id="PTHR43861">
    <property type="entry name" value="TRANS-ACONITATE 2-METHYLTRANSFERASE-RELATED"/>
    <property type="match status" value="1"/>
</dbReference>
<accession>A0A9X4JVX8</accession>
<evidence type="ECO:0000259" key="1">
    <source>
        <dbReference type="Pfam" id="PF08484"/>
    </source>
</evidence>
<dbReference type="PANTHER" id="PTHR43861:SF6">
    <property type="entry name" value="METHYLTRANSFERASE TYPE 11"/>
    <property type="match status" value="1"/>
</dbReference>
<sequence>MGLRKENSEIINDYEFVKCNLCDADNYEVIWEGNGFRKCLCGECGLAYLNPRMTVEKAKSYYGDYIQPFPSGYLTREDNNFIRAARDQYHFIHSALNLPDTGTILELGSGYGFFLNMFRGWDVIGVEASSHAADYAINEFGLNIQKKTIEEAELPKNYFDVVAIFHVLEHLGNPIQTLSNIYNLLKKDGVLFLEVPNVYNPVFSLTEFIFHVYQHMYDFSPVTLNSMLSKVGFEKIYMADHPLLMYHPSNLRVIARKINHEVKKQDNDRENVKVALLKFYNWVESIKSYINNLIDNWISMGKKVLIYGAGIHTQALIELIDFKNCNMLGIVDDNVSKVGSKVGKWKVYAIDDINKLNPDIILISSYAFENEIYDKLNKLKRKDVDIVKIYGGLENDS</sequence>
<dbReference type="CDD" id="cd02440">
    <property type="entry name" value="AdoMet_MTases"/>
    <property type="match status" value="1"/>
</dbReference>
<dbReference type="GO" id="GO:0008168">
    <property type="term" value="F:methyltransferase activity"/>
    <property type="evidence" value="ECO:0007669"/>
    <property type="project" value="UniProtKB-KW"/>
</dbReference>
<evidence type="ECO:0000313" key="3">
    <source>
        <dbReference type="Proteomes" id="UP001154312"/>
    </source>
</evidence>
<dbReference type="Pfam" id="PF08484">
    <property type="entry name" value="Methyltransf_14"/>
    <property type="match status" value="1"/>
</dbReference>
<dbReference type="InterPro" id="IPR029063">
    <property type="entry name" value="SAM-dependent_MTases_sf"/>
</dbReference>
<keyword evidence="2" id="KW-0808">Transferase</keyword>
<dbReference type="Gene3D" id="3.40.50.720">
    <property type="entry name" value="NAD(P)-binding Rossmann-like Domain"/>
    <property type="match status" value="1"/>
</dbReference>
<dbReference type="Pfam" id="PF13489">
    <property type="entry name" value="Methyltransf_23"/>
    <property type="match status" value="1"/>
</dbReference>
<keyword evidence="3" id="KW-1185">Reference proteome</keyword>
<dbReference type="SUPFAM" id="SSF53335">
    <property type="entry name" value="S-adenosyl-L-methionine-dependent methyltransferases"/>
    <property type="match status" value="2"/>
</dbReference>
<keyword evidence="2" id="KW-0489">Methyltransferase</keyword>
<dbReference type="AlphaFoldDB" id="A0A9X4JVX8"/>
<dbReference type="Proteomes" id="UP001154312">
    <property type="component" value="Unassembled WGS sequence"/>
</dbReference>
<comment type="caution">
    <text evidence="2">The sequence shown here is derived from an EMBL/GenBank/DDBJ whole genome shotgun (WGS) entry which is preliminary data.</text>
</comment>
<dbReference type="Gene3D" id="3.40.50.150">
    <property type="entry name" value="Vaccinia Virus protein VP39"/>
    <property type="match status" value="1"/>
</dbReference>
<dbReference type="RefSeq" id="WP_277444591.1">
    <property type="nucleotide sequence ID" value="NZ_JAKOAV010000024.1"/>
</dbReference>
<organism evidence="2 3">
    <name type="scientific">Pelotomaculum isophthalicicum JI</name>
    <dbReference type="NCBI Taxonomy" id="947010"/>
    <lineage>
        <taxon>Bacteria</taxon>
        <taxon>Bacillati</taxon>
        <taxon>Bacillota</taxon>
        <taxon>Clostridia</taxon>
        <taxon>Eubacteriales</taxon>
        <taxon>Desulfotomaculaceae</taxon>
        <taxon>Pelotomaculum</taxon>
    </lineage>
</organism>
<name>A0A9X4JVX8_9FIRM</name>